<organism evidence="1 2">
    <name type="scientific">Candidatus Raymondbacteria bacterium RIFOXYD12_FULL_49_13</name>
    <dbReference type="NCBI Taxonomy" id="1817890"/>
    <lineage>
        <taxon>Bacteria</taxon>
        <taxon>Raymondiibacteriota</taxon>
    </lineage>
</organism>
<comment type="caution">
    <text evidence="1">The sequence shown here is derived from an EMBL/GenBank/DDBJ whole genome shotgun (WGS) entry which is preliminary data.</text>
</comment>
<dbReference type="EMBL" id="MFYX01000140">
    <property type="protein sequence ID" value="OGK00771.1"/>
    <property type="molecule type" value="Genomic_DNA"/>
</dbReference>
<accession>A0A1F7F2A8</accession>
<gene>
    <name evidence="1" type="ORF">A2519_14610</name>
</gene>
<name>A0A1F7F2A8_UNCRA</name>
<reference evidence="1 2" key="1">
    <citation type="journal article" date="2016" name="Nat. Commun.">
        <title>Thousands of microbial genomes shed light on interconnected biogeochemical processes in an aquifer system.</title>
        <authorList>
            <person name="Anantharaman K."/>
            <person name="Brown C.T."/>
            <person name="Hug L.A."/>
            <person name="Sharon I."/>
            <person name="Castelle C.J."/>
            <person name="Probst A.J."/>
            <person name="Thomas B.C."/>
            <person name="Singh A."/>
            <person name="Wilkins M.J."/>
            <person name="Karaoz U."/>
            <person name="Brodie E.L."/>
            <person name="Williams K.H."/>
            <person name="Hubbard S.S."/>
            <person name="Banfield J.F."/>
        </authorList>
    </citation>
    <scope>NUCLEOTIDE SEQUENCE [LARGE SCALE GENOMIC DNA]</scope>
</reference>
<evidence type="ECO:0000313" key="1">
    <source>
        <dbReference type="EMBL" id="OGK00771.1"/>
    </source>
</evidence>
<proteinExistence type="predicted"/>
<dbReference type="Proteomes" id="UP000179243">
    <property type="component" value="Unassembled WGS sequence"/>
</dbReference>
<evidence type="ECO:0000313" key="2">
    <source>
        <dbReference type="Proteomes" id="UP000179243"/>
    </source>
</evidence>
<protein>
    <submittedName>
        <fullName evidence="1">Uncharacterized protein</fullName>
    </submittedName>
</protein>
<sequence length="263" mass="30763">MKSQPFLSLREHKVQDTFNELLTILIRGRMDSGFRSNSFEFDEDVNMYLAQLLYNHLDPAYLAEKGRYVHLYESDLIALQEGDLDFRKRYNLYKYTADHILFTLGIMGNIHRKSKMANNAFRLSNDVYEGRARAYYMYAASYIQKLRGKNSGVAETLVKIADNFLIYQDVLATIRGKYLNIVEKFSDGEWFHFVYKNVIHREGIDSEVYVKLMDEFLLHLSAWKKSHDQRDKDLLRILGAELKRLNPAFSCNIEPVLSMQNAA</sequence>
<dbReference type="AlphaFoldDB" id="A0A1F7F2A8"/>